<evidence type="ECO:0000313" key="1">
    <source>
        <dbReference type="EMBL" id="CAG9574922.1"/>
    </source>
</evidence>
<accession>A0A8J2QYM4</accession>
<comment type="caution">
    <text evidence="1">The sequence shown here is derived from an EMBL/GenBank/DDBJ whole genome shotgun (WGS) entry which is preliminary data.</text>
</comment>
<name>A0A8J2QYM4_9NEOP</name>
<gene>
    <name evidence="1" type="ORF">DCHRY22_LOCUS11121</name>
</gene>
<evidence type="ECO:0000313" key="2">
    <source>
        <dbReference type="Proteomes" id="UP000789524"/>
    </source>
</evidence>
<dbReference type="Proteomes" id="UP000789524">
    <property type="component" value="Unassembled WGS sequence"/>
</dbReference>
<dbReference type="EMBL" id="CAKASE010000073">
    <property type="protein sequence ID" value="CAG9574922.1"/>
    <property type="molecule type" value="Genomic_DNA"/>
</dbReference>
<sequence>MLVVKRLCRNLDFGHTYNHMRSVASLAENVMKYWRREQLECVINLKYIDEELDTPVRDARKSSRLTMPELNIWSMATINKELRTSAHPVGKYLRPAVKEPLTFAIHMLMKINIDVLIALGIL</sequence>
<dbReference type="AlphaFoldDB" id="A0A8J2QYM4"/>
<reference evidence="1" key="1">
    <citation type="submission" date="2021-09" db="EMBL/GenBank/DDBJ databases">
        <authorList>
            <person name="Martin H S."/>
        </authorList>
    </citation>
    <scope>NUCLEOTIDE SEQUENCE</scope>
</reference>
<organism evidence="1 2">
    <name type="scientific">Danaus chrysippus</name>
    <name type="common">African queen</name>
    <dbReference type="NCBI Taxonomy" id="151541"/>
    <lineage>
        <taxon>Eukaryota</taxon>
        <taxon>Metazoa</taxon>
        <taxon>Ecdysozoa</taxon>
        <taxon>Arthropoda</taxon>
        <taxon>Hexapoda</taxon>
        <taxon>Insecta</taxon>
        <taxon>Pterygota</taxon>
        <taxon>Neoptera</taxon>
        <taxon>Endopterygota</taxon>
        <taxon>Lepidoptera</taxon>
        <taxon>Glossata</taxon>
        <taxon>Ditrysia</taxon>
        <taxon>Papilionoidea</taxon>
        <taxon>Nymphalidae</taxon>
        <taxon>Danainae</taxon>
        <taxon>Danaini</taxon>
        <taxon>Danaina</taxon>
        <taxon>Danaus</taxon>
        <taxon>Anosia</taxon>
    </lineage>
</organism>
<proteinExistence type="predicted"/>
<keyword evidence="2" id="KW-1185">Reference proteome</keyword>
<protein>
    <submittedName>
        <fullName evidence="1">(African queen) hypothetical protein</fullName>
    </submittedName>
</protein>